<evidence type="ECO:0000256" key="7">
    <source>
        <dbReference type="PIRSR" id="PIRSR006809-1"/>
    </source>
</evidence>
<evidence type="ECO:0000313" key="11">
    <source>
        <dbReference type="EMBL" id="PAE88324.1"/>
    </source>
</evidence>
<comment type="subcellular location">
    <subcellularLocation>
        <location evidence="6">Cytoplasm</location>
    </subcellularLocation>
    <text evidence="6">May associate with membranes.</text>
</comment>
<evidence type="ECO:0000256" key="5">
    <source>
        <dbReference type="ARBA" id="ARBA00023134"/>
    </source>
</evidence>
<dbReference type="PIRSF" id="PIRSF006809">
    <property type="entry name" value="GTP-binding_hflX_prd"/>
    <property type="match status" value="1"/>
</dbReference>
<evidence type="ECO:0000256" key="8">
    <source>
        <dbReference type="PIRSR" id="PIRSR006809-2"/>
    </source>
</evidence>
<dbReference type="Pfam" id="PF16360">
    <property type="entry name" value="GTP-bdg_M"/>
    <property type="match status" value="1"/>
</dbReference>
<comment type="caution">
    <text evidence="11">The sequence shown here is derived from an EMBL/GenBank/DDBJ whole genome shotgun (WGS) entry which is preliminary data.</text>
</comment>
<feature type="binding site" evidence="7">
    <location>
        <begin position="325"/>
        <end position="328"/>
    </location>
    <ligand>
        <name>GTP</name>
        <dbReference type="ChEBI" id="CHEBI:37565"/>
    </ligand>
</feature>
<dbReference type="GO" id="GO:0043022">
    <property type="term" value="F:ribosome binding"/>
    <property type="evidence" value="ECO:0007669"/>
    <property type="project" value="TreeGrafter"/>
</dbReference>
<reference evidence="11 12" key="1">
    <citation type="submission" date="2017-07" db="EMBL/GenBank/DDBJ databases">
        <title>Isolation and whole genome analysis of endospore-forming bacteria from heroin.</title>
        <authorList>
            <person name="Kalinowski J."/>
            <person name="Ahrens B."/>
            <person name="Al-Dilaimi A."/>
            <person name="Winkler A."/>
            <person name="Wibberg D."/>
            <person name="Schleenbecker U."/>
            <person name="Ruckert C."/>
            <person name="Wolfel R."/>
            <person name="Grass G."/>
        </authorList>
    </citation>
    <scope>NUCLEOTIDE SEQUENCE [LARGE SCALE GENOMIC DNA]</scope>
    <source>
        <strain evidence="11 12">7539</strain>
    </source>
</reference>
<feature type="binding site" evidence="8">
    <location>
        <position position="240"/>
    </location>
    <ligand>
        <name>Mg(2+)</name>
        <dbReference type="ChEBI" id="CHEBI:18420"/>
    </ligand>
</feature>
<feature type="binding site" evidence="7">
    <location>
        <begin position="209"/>
        <end position="216"/>
    </location>
    <ligand>
        <name>GTP</name>
        <dbReference type="ChEBI" id="CHEBI:37565"/>
    </ligand>
</feature>
<dbReference type="CDD" id="cd01878">
    <property type="entry name" value="HflX"/>
    <property type="match status" value="1"/>
</dbReference>
<dbReference type="EMBL" id="NPCC01000017">
    <property type="protein sequence ID" value="PAE88324.1"/>
    <property type="molecule type" value="Genomic_DNA"/>
</dbReference>
<feature type="domain" description="Hflx-type G" evidence="10">
    <location>
        <begin position="203"/>
        <end position="367"/>
    </location>
</feature>
<dbReference type="InterPro" id="IPR027417">
    <property type="entry name" value="P-loop_NTPase"/>
</dbReference>
<keyword evidence="2 8" id="KW-0479">Metal-binding</keyword>
<dbReference type="FunFam" id="3.40.50.300:FF:001198">
    <property type="entry name" value="GTPase HflX"/>
    <property type="match status" value="1"/>
</dbReference>
<protein>
    <recommendedName>
        <fullName evidence="6">GTPase HflX</fullName>
    </recommendedName>
    <alternativeName>
        <fullName evidence="6">GTP-binding protein HflX</fullName>
    </alternativeName>
</protein>
<dbReference type="AlphaFoldDB" id="A0A268NXV7"/>
<evidence type="ECO:0000313" key="12">
    <source>
        <dbReference type="Proteomes" id="UP000216207"/>
    </source>
</evidence>
<accession>A0A268NXV7</accession>
<dbReference type="InterPro" id="IPR030394">
    <property type="entry name" value="G_HFLX_dom"/>
</dbReference>
<dbReference type="PROSITE" id="PS51705">
    <property type="entry name" value="G_HFLX"/>
    <property type="match status" value="1"/>
</dbReference>
<feature type="binding site" evidence="8">
    <location>
        <position position="216"/>
    </location>
    <ligand>
        <name>Mg(2+)</name>
        <dbReference type="ChEBI" id="CHEBI:18420"/>
    </ligand>
</feature>
<sequence>MHEQLRQTTQPTIIVGVELQKDTDFHYSMEELNNLADALDLQVVGQLTQKLPVPNQATYIGAGKASELSMMCESLGATLVVFNDELSPSQIRNLEKLLEVTVYDRTMLILDIFGERAKTKEAQLQVEMARLRYLLPRLVGMRASLSRQGGSGTGLANRGAGETKLELDRRKIEARIHALEKDLEEIVKRRELQRKRRKKQALPVVALVGYTNAGKSSLMNAMLDNAEEKRVFEKDMLFATLDTSVRKVELDKNHSVLLADTVGFVSKLPTHLVKAFRSTLEEAREADLLLHVVDYSNERHHEMAKTTNETLQAMEIDRPMIYVYNKMDRLKEAFPQAHGDELFISAKTKQGLDLLAQKIASYVFQDLEKHLFIVPYRDGEAAAYLNNHAHVHTQRAEEDGWHIVADLHERDLKRVESYCVSKEQ</sequence>
<dbReference type="InterPro" id="IPR042108">
    <property type="entry name" value="GTPase_HflX_N_sf"/>
</dbReference>
<feature type="coiled-coil region" evidence="9">
    <location>
        <begin position="162"/>
        <end position="196"/>
    </location>
</feature>
<evidence type="ECO:0000256" key="9">
    <source>
        <dbReference type="SAM" id="Coils"/>
    </source>
</evidence>
<dbReference type="Proteomes" id="UP000216207">
    <property type="component" value="Unassembled WGS sequence"/>
</dbReference>
<dbReference type="Gene3D" id="3.40.50.300">
    <property type="entry name" value="P-loop containing nucleotide triphosphate hydrolases"/>
    <property type="match status" value="1"/>
</dbReference>
<dbReference type="GO" id="GO:0003924">
    <property type="term" value="F:GTPase activity"/>
    <property type="evidence" value="ECO:0007669"/>
    <property type="project" value="UniProtKB-UniRule"/>
</dbReference>
<keyword evidence="1 6" id="KW-0963">Cytoplasm</keyword>
<dbReference type="SUPFAM" id="SSF52540">
    <property type="entry name" value="P-loop containing nucleoside triphosphate hydrolases"/>
    <property type="match status" value="1"/>
</dbReference>
<evidence type="ECO:0000256" key="1">
    <source>
        <dbReference type="ARBA" id="ARBA00022490"/>
    </source>
</evidence>
<dbReference type="GO" id="GO:0046872">
    <property type="term" value="F:metal ion binding"/>
    <property type="evidence" value="ECO:0007669"/>
    <property type="project" value="UniProtKB-KW"/>
</dbReference>
<keyword evidence="5 6" id="KW-0342">GTP-binding</keyword>
<keyword evidence="9" id="KW-0175">Coiled coil</keyword>
<comment type="subunit">
    <text evidence="6">Monomer. Associates with the 50S ribosomal subunit.</text>
</comment>
<dbReference type="RefSeq" id="WP_095326819.1">
    <property type="nucleotide sequence ID" value="NZ_NPCC01000017.1"/>
</dbReference>
<evidence type="ECO:0000256" key="4">
    <source>
        <dbReference type="ARBA" id="ARBA00022842"/>
    </source>
</evidence>
<dbReference type="Pfam" id="PF13167">
    <property type="entry name" value="GTP-bdg_N"/>
    <property type="match status" value="1"/>
</dbReference>
<dbReference type="InterPro" id="IPR016496">
    <property type="entry name" value="GTPase_HflX"/>
</dbReference>
<dbReference type="Gene3D" id="3.40.50.11060">
    <property type="entry name" value="GTPase HflX, N-terminal domain"/>
    <property type="match status" value="1"/>
</dbReference>
<feature type="binding site" evidence="7">
    <location>
        <begin position="345"/>
        <end position="347"/>
    </location>
    <ligand>
        <name>GTP</name>
        <dbReference type="ChEBI" id="CHEBI:37565"/>
    </ligand>
</feature>
<feature type="binding site" evidence="7">
    <location>
        <begin position="260"/>
        <end position="263"/>
    </location>
    <ligand>
        <name>GTP</name>
        <dbReference type="ChEBI" id="CHEBI:37565"/>
    </ligand>
</feature>
<dbReference type="PANTHER" id="PTHR10229">
    <property type="entry name" value="GTP-BINDING PROTEIN HFLX"/>
    <property type="match status" value="1"/>
</dbReference>
<comment type="cofactor">
    <cofactor evidence="8">
        <name>Mg(2+)</name>
        <dbReference type="ChEBI" id="CHEBI:18420"/>
    </cofactor>
</comment>
<comment type="function">
    <text evidence="6">GTPase that associates with the 50S ribosomal subunit and may have a role during protein synthesis or ribosome biogenesis.</text>
</comment>
<keyword evidence="4 8" id="KW-0460">Magnesium</keyword>
<dbReference type="GO" id="GO:0005737">
    <property type="term" value="C:cytoplasm"/>
    <property type="evidence" value="ECO:0007669"/>
    <property type="project" value="UniProtKB-SubCell"/>
</dbReference>
<comment type="similarity">
    <text evidence="6">Belongs to the TRAFAC class OBG-HflX-like GTPase superfamily. HflX GTPase family.</text>
</comment>
<dbReference type="PRINTS" id="PR00326">
    <property type="entry name" value="GTP1OBG"/>
</dbReference>
<organism evidence="11 12">
    <name type="scientific">Shouchella clausii</name>
    <name type="common">Alkalihalobacillus clausii</name>
    <dbReference type="NCBI Taxonomy" id="79880"/>
    <lineage>
        <taxon>Bacteria</taxon>
        <taxon>Bacillati</taxon>
        <taxon>Bacillota</taxon>
        <taxon>Bacilli</taxon>
        <taxon>Bacillales</taxon>
        <taxon>Bacillaceae</taxon>
        <taxon>Shouchella</taxon>
    </lineage>
</organism>
<keyword evidence="3 6" id="KW-0547">Nucleotide-binding</keyword>
<dbReference type="InterPro" id="IPR025121">
    <property type="entry name" value="GTPase_HflX_N"/>
</dbReference>
<dbReference type="HAMAP" id="MF_00900">
    <property type="entry name" value="GTPase_HflX"/>
    <property type="match status" value="1"/>
</dbReference>
<dbReference type="InterPro" id="IPR006073">
    <property type="entry name" value="GTP-bd"/>
</dbReference>
<proteinExistence type="inferred from homology"/>
<dbReference type="Gene3D" id="6.10.250.2860">
    <property type="match status" value="1"/>
</dbReference>
<dbReference type="FunFam" id="3.40.50.11060:FF:000001">
    <property type="entry name" value="GTPase HflX"/>
    <property type="match status" value="1"/>
</dbReference>
<name>A0A268NXV7_SHOCL</name>
<dbReference type="NCBIfam" id="TIGR03156">
    <property type="entry name" value="GTP_HflX"/>
    <property type="match status" value="1"/>
</dbReference>
<evidence type="ECO:0000256" key="2">
    <source>
        <dbReference type="ARBA" id="ARBA00022723"/>
    </source>
</evidence>
<dbReference type="PANTHER" id="PTHR10229:SF4">
    <property type="entry name" value="GTPASE HFLX"/>
    <property type="match status" value="1"/>
</dbReference>
<evidence type="ECO:0000256" key="3">
    <source>
        <dbReference type="ARBA" id="ARBA00022741"/>
    </source>
</evidence>
<dbReference type="GO" id="GO:0005525">
    <property type="term" value="F:GTP binding"/>
    <property type="evidence" value="ECO:0007669"/>
    <property type="project" value="UniProtKB-UniRule"/>
</dbReference>
<dbReference type="Pfam" id="PF01926">
    <property type="entry name" value="MMR_HSR1"/>
    <property type="match status" value="1"/>
</dbReference>
<gene>
    <name evidence="6 11" type="primary">hflX</name>
    <name evidence="11" type="ORF">CHH72_13690</name>
</gene>
<dbReference type="InterPro" id="IPR032305">
    <property type="entry name" value="GTP-bd_M"/>
</dbReference>
<feature type="binding site" evidence="7">
    <location>
        <begin position="238"/>
        <end position="242"/>
    </location>
    <ligand>
        <name>GTP</name>
        <dbReference type="ChEBI" id="CHEBI:37565"/>
    </ligand>
</feature>
<evidence type="ECO:0000256" key="6">
    <source>
        <dbReference type="HAMAP-Rule" id="MF_00900"/>
    </source>
</evidence>
<evidence type="ECO:0000259" key="10">
    <source>
        <dbReference type="PROSITE" id="PS51705"/>
    </source>
</evidence>